<keyword evidence="2" id="KW-1185">Reference proteome</keyword>
<dbReference type="Proteomes" id="UP000249169">
    <property type="component" value="Unassembled WGS sequence"/>
</dbReference>
<name>A0A328C3Z8_9DELT</name>
<protein>
    <recommendedName>
        <fullName evidence="3">LPS-assembly lipoprotein LptE</fullName>
    </recommendedName>
</protein>
<evidence type="ECO:0008006" key="3">
    <source>
        <dbReference type="Google" id="ProtNLM"/>
    </source>
</evidence>
<reference evidence="1 2" key="1">
    <citation type="submission" date="2018-05" db="EMBL/GenBank/DDBJ databases">
        <title>Lujinxingia marina gen. nov. sp. nov., a new facultative anaerobic member of the class Deltaproteobacteria, and proposal of Lujinxingaceae fam. nov.</title>
        <authorList>
            <person name="Li C.-M."/>
        </authorList>
    </citation>
    <scope>NUCLEOTIDE SEQUENCE [LARGE SCALE GENOMIC DNA]</scope>
    <source>
        <strain evidence="1 2">B210</strain>
    </source>
</reference>
<evidence type="ECO:0000313" key="2">
    <source>
        <dbReference type="Proteomes" id="UP000249169"/>
    </source>
</evidence>
<dbReference type="EMBL" id="QHKO01000005">
    <property type="protein sequence ID" value="RAL21712.1"/>
    <property type="molecule type" value="Genomic_DNA"/>
</dbReference>
<comment type="caution">
    <text evidence="1">The sequence shown here is derived from an EMBL/GenBank/DDBJ whole genome shotgun (WGS) entry which is preliminary data.</text>
</comment>
<accession>A0A328C3Z8</accession>
<evidence type="ECO:0000313" key="1">
    <source>
        <dbReference type="EMBL" id="RAL21712.1"/>
    </source>
</evidence>
<sequence>MMPELTHNHRGLRRAGAILLGLALASCGPYRFANDLTHSESHVNVVSIAAPAELGLNTPALRALLSAQLFDRGLASAPDADYTLRCAIGAHRSTGFDQALVAEVDLSCPLSYRGTDLEWVEATGVHTDALDPALSSSTAALQSTDRARELAAADALSQIATRVAYLIDRHHRRETAHE</sequence>
<dbReference type="AlphaFoldDB" id="A0A328C3Z8"/>
<gene>
    <name evidence="1" type="ORF">DL240_12725</name>
</gene>
<organism evidence="1 2">
    <name type="scientific">Lujinxingia litoralis</name>
    <dbReference type="NCBI Taxonomy" id="2211119"/>
    <lineage>
        <taxon>Bacteria</taxon>
        <taxon>Deltaproteobacteria</taxon>
        <taxon>Bradymonadales</taxon>
        <taxon>Lujinxingiaceae</taxon>
        <taxon>Lujinxingia</taxon>
    </lineage>
</organism>
<proteinExistence type="predicted"/>